<sequence length="294" mass="33684">MFIKTLLLTLTLIFVVSSHATMSCNIESGVYVSTRDESEPENMDLLFNPTNYSDDLLYRLKGHLMLIVDADKRILMTGFMQIESAVLFHIPVVGRFVEYPKVRPVSFLKLQYNCSGDRLVLSWQASDKDSEFHAGGVLEGLYSIEVRQILVELPQLSHFSFRFSSGEDKKYLRFNKMEVLYDQELQNSSSCSIPDGIYEGIQRSDLMKVEFDDEGIEMTLQRQGVLYNDSPIVPEPLLYDCQDSRLLLLYTNSEGSRSVFVGEWDKNKKVIESLQRFEVLNAAVEQQITLEPVD</sequence>
<feature type="chain" id="PRO_5001760598" evidence="1">
    <location>
        <begin position="21"/>
        <end position="294"/>
    </location>
</feature>
<feature type="signal peptide" evidence="1">
    <location>
        <begin position="1"/>
        <end position="20"/>
    </location>
</feature>
<protein>
    <submittedName>
        <fullName evidence="2">Uncharacterized protein</fullName>
    </submittedName>
</protein>
<comment type="caution">
    <text evidence="2">The sequence shown here is derived from an EMBL/GenBank/DDBJ whole genome shotgun (WGS) entry which is preliminary data.</text>
</comment>
<accession>A0A081N8G3</accession>
<dbReference type="PROSITE" id="PS51257">
    <property type="entry name" value="PROKAR_LIPOPROTEIN"/>
    <property type="match status" value="1"/>
</dbReference>
<proteinExistence type="predicted"/>
<name>A0A081N8G3_9GAMM</name>
<evidence type="ECO:0000313" key="2">
    <source>
        <dbReference type="EMBL" id="KEQ14736.1"/>
    </source>
</evidence>
<dbReference type="EMBL" id="JOKG01000002">
    <property type="protein sequence ID" value="KEQ14736.1"/>
    <property type="molecule type" value="Genomic_DNA"/>
</dbReference>
<gene>
    <name evidence="2" type="ORF">GZ77_10565</name>
</gene>
<dbReference type="RefSeq" id="WP_034874776.1">
    <property type="nucleotide sequence ID" value="NZ_JOKG01000002.1"/>
</dbReference>
<organism evidence="2 3">
    <name type="scientific">Endozoicomonas montiporae</name>
    <dbReference type="NCBI Taxonomy" id="1027273"/>
    <lineage>
        <taxon>Bacteria</taxon>
        <taxon>Pseudomonadati</taxon>
        <taxon>Pseudomonadota</taxon>
        <taxon>Gammaproteobacteria</taxon>
        <taxon>Oceanospirillales</taxon>
        <taxon>Endozoicomonadaceae</taxon>
        <taxon>Endozoicomonas</taxon>
    </lineage>
</organism>
<evidence type="ECO:0000313" key="3">
    <source>
        <dbReference type="Proteomes" id="UP000028006"/>
    </source>
</evidence>
<dbReference type="AlphaFoldDB" id="A0A081N8G3"/>
<keyword evidence="3" id="KW-1185">Reference proteome</keyword>
<evidence type="ECO:0000256" key="1">
    <source>
        <dbReference type="SAM" id="SignalP"/>
    </source>
</evidence>
<dbReference type="Proteomes" id="UP000028006">
    <property type="component" value="Unassembled WGS sequence"/>
</dbReference>
<reference evidence="2 3" key="1">
    <citation type="submission" date="2014-06" db="EMBL/GenBank/DDBJ databases">
        <title>Whole Genome Sequences of Three Symbiotic Endozoicomonas Bacteria.</title>
        <authorList>
            <person name="Neave M.J."/>
            <person name="Apprill A."/>
            <person name="Voolstra C.R."/>
        </authorList>
    </citation>
    <scope>NUCLEOTIDE SEQUENCE [LARGE SCALE GENOMIC DNA]</scope>
    <source>
        <strain evidence="2 3">LMG 24815</strain>
    </source>
</reference>
<keyword evidence="1" id="KW-0732">Signal</keyword>